<protein>
    <submittedName>
        <fullName evidence="1">Tetratricopeptide repeat protein</fullName>
    </submittedName>
</protein>
<dbReference type="EMBL" id="CP081303">
    <property type="protein sequence ID" value="QZE13040.1"/>
    <property type="molecule type" value="Genomic_DNA"/>
</dbReference>
<proteinExistence type="predicted"/>
<reference evidence="1" key="1">
    <citation type="submission" date="2021-08" db="EMBL/GenBank/DDBJ databases">
        <title>Novel anaerobic bacterium isolated from sea squirt in East Sea, Republic of Korea.</title>
        <authorList>
            <person name="Nguyen T.H."/>
            <person name="Li Z."/>
            <person name="Lee Y.-J."/>
            <person name="Ko J."/>
            <person name="Kim S.-G."/>
        </authorList>
    </citation>
    <scope>NUCLEOTIDE SEQUENCE</scope>
    <source>
        <strain evidence="1">KCTC 25031</strain>
    </source>
</reference>
<organism evidence="1 2">
    <name type="scientific">Halosquirtibacter laminarini</name>
    <dbReference type="NCBI Taxonomy" id="3374600"/>
    <lineage>
        <taxon>Bacteria</taxon>
        <taxon>Pseudomonadati</taxon>
        <taxon>Bacteroidota</taxon>
        <taxon>Bacteroidia</taxon>
        <taxon>Marinilabiliales</taxon>
        <taxon>Prolixibacteraceae</taxon>
        <taxon>Halosquirtibacter</taxon>
    </lineage>
</organism>
<sequence length="563" mass="66203">MRLKLYLILSILLFASVGYGQTYETISYNNYDDESLFMLGRDALEANNYGEAYEYCLEYLSQRRKISNEEYIKGCIRLGKLFESEYNDILAITFIEKGVKAIPANQPNRQAVLLRKLGDLYLKIKDLNKAYECSFESLGLFEDIGDKNSSADLLNRLGNIYREKHQVHKALSYFRKAETIYQAIGDSVGLGNNYADIGQLYTEEKMFTFAKSFLKKSLLLIKNESKNRIWIGRINYYYGLVYFWEKKYDLAVTRFQKSVRYLSSHENSAELISAHATMGRIFTDQKKFKEASNAFHVSYILQDKQMNEQQISEQLKLKVQLEISMKDEQLKKMMLETEKENQEERFFNVLTYSVLIILILLLILALTLTRYRVKTSKQTSEILRHENELKVNENRRLIAENESAQALAKLNNLEKIKLQNDLKHKKQQLSTHSIHLLNKNNALINVQDKLKEYIRSKNKDVDELHKLVREINEFINLDKDWENFKLHFESVHEGFFRRLKELYPGLTQDELKLCAYLRINLSSKEISKILNINPTSVNKRRNRLRKKLDITPEVNLVDFIMRI</sequence>
<evidence type="ECO:0000313" key="1">
    <source>
        <dbReference type="EMBL" id="QZE13040.1"/>
    </source>
</evidence>
<evidence type="ECO:0000313" key="2">
    <source>
        <dbReference type="Proteomes" id="UP000826212"/>
    </source>
</evidence>
<keyword evidence="2" id="KW-1185">Reference proteome</keyword>
<gene>
    <name evidence="1" type="ORF">K4L44_10610</name>
</gene>
<dbReference type="Proteomes" id="UP000826212">
    <property type="component" value="Chromosome"/>
</dbReference>
<name>A0AC61NM56_9BACT</name>
<accession>A0AC61NM56</accession>